<dbReference type="AlphaFoldDB" id="A0AA39ZLX7"/>
<feature type="transmembrane region" description="Helical" evidence="6">
    <location>
        <begin position="205"/>
        <end position="227"/>
    </location>
</feature>
<reference evidence="8" key="1">
    <citation type="submission" date="2023-06" db="EMBL/GenBank/DDBJ databases">
        <title>Genome-scale phylogeny and comparative genomics of the fungal order Sordariales.</title>
        <authorList>
            <consortium name="Lawrence Berkeley National Laboratory"/>
            <person name="Hensen N."/>
            <person name="Bonometti L."/>
            <person name="Westerberg I."/>
            <person name="Brannstrom I.O."/>
            <person name="Guillou S."/>
            <person name="Cros-Aarteil S."/>
            <person name="Calhoun S."/>
            <person name="Haridas S."/>
            <person name="Kuo A."/>
            <person name="Mondo S."/>
            <person name="Pangilinan J."/>
            <person name="Riley R."/>
            <person name="Labutti K."/>
            <person name="Andreopoulos B."/>
            <person name="Lipzen A."/>
            <person name="Chen C."/>
            <person name="Yanf M."/>
            <person name="Daum C."/>
            <person name="Ng V."/>
            <person name="Clum A."/>
            <person name="Steindorff A."/>
            <person name="Ohm R."/>
            <person name="Martin F."/>
            <person name="Silar P."/>
            <person name="Natvig D."/>
            <person name="Lalanne C."/>
            <person name="Gautier V."/>
            <person name="Ament-Velasquez S.L."/>
            <person name="Kruys A."/>
            <person name="Hutchinson M.I."/>
            <person name="Powell A.J."/>
            <person name="Barry K."/>
            <person name="Miller A.N."/>
            <person name="Grigoriev I.V."/>
            <person name="Debuchy R."/>
            <person name="Gladieux P."/>
            <person name="Thoren M.H."/>
            <person name="Johannesson H."/>
        </authorList>
    </citation>
    <scope>NUCLEOTIDE SEQUENCE</scope>
    <source>
        <strain evidence="8">CBS 307.81</strain>
    </source>
</reference>
<gene>
    <name evidence="8" type="ORF">QBC41DRAFT_265774</name>
</gene>
<evidence type="ECO:0000313" key="8">
    <source>
        <dbReference type="EMBL" id="KAK0673552.1"/>
    </source>
</evidence>
<dbReference type="PANTHER" id="PTHR33048">
    <property type="entry name" value="PTH11-LIKE INTEGRAL MEMBRANE PROTEIN (AFU_ORTHOLOGUE AFUA_5G11245)"/>
    <property type="match status" value="1"/>
</dbReference>
<comment type="caution">
    <text evidence="8">The sequence shown here is derived from an EMBL/GenBank/DDBJ whole genome shotgun (WGS) entry which is preliminary data.</text>
</comment>
<accession>A0AA39ZLX7</accession>
<feature type="transmembrane region" description="Helical" evidence="6">
    <location>
        <begin position="75"/>
        <end position="97"/>
    </location>
</feature>
<comment type="similarity">
    <text evidence="5">Belongs to the SAT4 family.</text>
</comment>
<evidence type="ECO:0000313" key="9">
    <source>
        <dbReference type="Proteomes" id="UP001174997"/>
    </source>
</evidence>
<dbReference type="PANTHER" id="PTHR33048:SF158">
    <property type="entry name" value="MEMBRANE PROTEIN PTH11-LIKE, PUTATIVE-RELATED"/>
    <property type="match status" value="1"/>
</dbReference>
<dbReference type="Pfam" id="PF20684">
    <property type="entry name" value="Fung_rhodopsin"/>
    <property type="match status" value="1"/>
</dbReference>
<evidence type="ECO:0000256" key="2">
    <source>
        <dbReference type="ARBA" id="ARBA00022692"/>
    </source>
</evidence>
<feature type="transmembrane region" description="Helical" evidence="6">
    <location>
        <begin position="117"/>
        <end position="143"/>
    </location>
</feature>
<evidence type="ECO:0000256" key="1">
    <source>
        <dbReference type="ARBA" id="ARBA00004141"/>
    </source>
</evidence>
<organism evidence="8 9">
    <name type="scientific">Cercophora samala</name>
    <dbReference type="NCBI Taxonomy" id="330535"/>
    <lineage>
        <taxon>Eukaryota</taxon>
        <taxon>Fungi</taxon>
        <taxon>Dikarya</taxon>
        <taxon>Ascomycota</taxon>
        <taxon>Pezizomycotina</taxon>
        <taxon>Sordariomycetes</taxon>
        <taxon>Sordariomycetidae</taxon>
        <taxon>Sordariales</taxon>
        <taxon>Lasiosphaeriaceae</taxon>
        <taxon>Cercophora</taxon>
    </lineage>
</organism>
<feature type="domain" description="Rhodopsin" evidence="7">
    <location>
        <begin position="81"/>
        <end position="303"/>
    </location>
</feature>
<keyword evidence="2 6" id="KW-0812">Transmembrane</keyword>
<evidence type="ECO:0000259" key="7">
    <source>
        <dbReference type="Pfam" id="PF20684"/>
    </source>
</evidence>
<name>A0AA39ZLX7_9PEZI</name>
<protein>
    <recommendedName>
        <fullName evidence="7">Rhodopsin domain-containing protein</fullName>
    </recommendedName>
</protein>
<dbReference type="EMBL" id="JAULSY010000005">
    <property type="protein sequence ID" value="KAK0673552.1"/>
    <property type="molecule type" value="Genomic_DNA"/>
</dbReference>
<dbReference type="InterPro" id="IPR049326">
    <property type="entry name" value="Rhodopsin_dom_fungi"/>
</dbReference>
<sequence>MDTSKMTPEIMALAVDFPMAEPPPGVTANLDNPPSDAWQIFVLDGFCTALMLTFTVARVIATTWLGQRANRCHELVFYTGLVTSLAAVTITICAMSGKSPYAIQTWNVRLGDFQKIHLVSAHLFQVITPIAQFFVKCSVLLLYYNIFSVLRWMRIATTISIVLLLAFQFSIAIATAVNCSPTTGQDVFSYVLAFSQPQCFKGRRYWLIMGIGSVVIDAGLIILPLPAVWSLRLPLKRKLAVSAMFLVGFFGLISSILTLYYRVVWYYKELNDTYGVPLWATTVAEVTVGVMISCMPALAVVWRRIRSPPSTKVSSGARATMGTMGRSFGKSFGATFTDHRSQLSDGDDSYAQIYRPLEPAEGGVAWPSPELDSEHGYRPSAPVVAGTGKQSEVHFSRLV</sequence>
<dbReference type="InterPro" id="IPR052337">
    <property type="entry name" value="SAT4-like"/>
</dbReference>
<evidence type="ECO:0000256" key="4">
    <source>
        <dbReference type="ARBA" id="ARBA00023136"/>
    </source>
</evidence>
<keyword evidence="4 6" id="KW-0472">Membrane</keyword>
<feature type="transmembrane region" description="Helical" evidence="6">
    <location>
        <begin position="281"/>
        <end position="302"/>
    </location>
</feature>
<evidence type="ECO:0000256" key="3">
    <source>
        <dbReference type="ARBA" id="ARBA00022989"/>
    </source>
</evidence>
<keyword evidence="9" id="KW-1185">Reference proteome</keyword>
<feature type="transmembrane region" description="Helical" evidence="6">
    <location>
        <begin position="40"/>
        <end position="63"/>
    </location>
</feature>
<evidence type="ECO:0000256" key="5">
    <source>
        <dbReference type="ARBA" id="ARBA00038359"/>
    </source>
</evidence>
<dbReference type="GO" id="GO:0016020">
    <property type="term" value="C:membrane"/>
    <property type="evidence" value="ECO:0007669"/>
    <property type="project" value="UniProtKB-SubCell"/>
</dbReference>
<comment type="subcellular location">
    <subcellularLocation>
        <location evidence="1">Membrane</location>
        <topology evidence="1">Multi-pass membrane protein</topology>
    </subcellularLocation>
</comment>
<proteinExistence type="inferred from homology"/>
<feature type="transmembrane region" description="Helical" evidence="6">
    <location>
        <begin position="155"/>
        <end position="177"/>
    </location>
</feature>
<feature type="transmembrane region" description="Helical" evidence="6">
    <location>
        <begin position="239"/>
        <end position="261"/>
    </location>
</feature>
<keyword evidence="3 6" id="KW-1133">Transmembrane helix</keyword>
<dbReference type="Proteomes" id="UP001174997">
    <property type="component" value="Unassembled WGS sequence"/>
</dbReference>
<evidence type="ECO:0000256" key="6">
    <source>
        <dbReference type="SAM" id="Phobius"/>
    </source>
</evidence>